<feature type="domain" description="Siphovirus-type tail component RIFT-related" evidence="1">
    <location>
        <begin position="26"/>
        <end position="125"/>
    </location>
</feature>
<dbReference type="Gene3D" id="2.40.30.200">
    <property type="match status" value="1"/>
</dbReference>
<proteinExistence type="predicted"/>
<organism evidence="2">
    <name type="scientific">Siphoviridae sp. ctWsj12</name>
    <dbReference type="NCBI Taxonomy" id="2826363"/>
    <lineage>
        <taxon>Viruses</taxon>
        <taxon>Duplodnaviria</taxon>
        <taxon>Heunggongvirae</taxon>
        <taxon>Uroviricota</taxon>
        <taxon>Caudoviricetes</taxon>
    </lineage>
</organism>
<sequence length="504" mass="56894">MISDLEIKLNDVSLSDYFDLTDEPDRGLFPEVQHDLVQMARANGSRATNKRFAHRIITLPLYALSGNFRQTKDDLANVLFAEERQRLWFSDEPDRYWLVELTGESSWKRSLDSKGEAFGELKFLCEDGLAHAMVPKPFQIISTSEGVLAEVNNTGTYKTPIDINVTFTSDANSIGFVSSDRIVQLGTSFSEDEDNAVASDKIMNDEMGTSTKNLWSVNVGRPRWRYDDGDNTSKVEGTLTWGSTDVTPASYGSFDTSKPGYWHGPTITRVLTETLNNFEVTHRLEFKPRGTKAQIPLCQGLIEINYSDADNNFILGFEMKDNTTTSDRVTYSFFVGDFRIYEASLPTSVLNYSGGFFGSITMGKVGNKFYFRLARIDGTTWKETWSTPTKSWTNNTVAMLSASIVNSFMAQWRNYRTMSIKLTHTRITQFQTDNEALIPKTFYEGDNLFVEGETNRVYINGIRDDSYRVTGSSQFLTAEKGLTEIVAISDGSFEGNLAIRERYL</sequence>
<name>A0A8S5NS89_9CAUD</name>
<evidence type="ECO:0000259" key="1">
    <source>
        <dbReference type="Pfam" id="PF05709"/>
    </source>
</evidence>
<reference evidence="2" key="1">
    <citation type="journal article" date="2021" name="Proc. Natl. Acad. Sci. U.S.A.">
        <title>A Catalog of Tens of Thousands of Viruses from Human Metagenomes Reveals Hidden Associations with Chronic Diseases.</title>
        <authorList>
            <person name="Tisza M.J."/>
            <person name="Buck C.B."/>
        </authorList>
    </citation>
    <scope>NUCLEOTIDE SEQUENCE</scope>
    <source>
        <strain evidence="2">CtWsj12</strain>
    </source>
</reference>
<dbReference type="InterPro" id="IPR006520">
    <property type="entry name" value="Dit_BPSPP_N"/>
</dbReference>
<dbReference type="Pfam" id="PF05709">
    <property type="entry name" value="Sipho_tail"/>
    <property type="match status" value="1"/>
</dbReference>
<dbReference type="EMBL" id="BK015233">
    <property type="protein sequence ID" value="DAD97178.1"/>
    <property type="molecule type" value="Genomic_DNA"/>
</dbReference>
<accession>A0A8S5NS89</accession>
<protein>
    <submittedName>
        <fullName evidence="2">Distal tail protein</fullName>
    </submittedName>
</protein>
<dbReference type="InterPro" id="IPR008841">
    <property type="entry name" value="Siphovirus-type_tail_N"/>
</dbReference>
<evidence type="ECO:0000313" key="2">
    <source>
        <dbReference type="EMBL" id="DAD97178.1"/>
    </source>
</evidence>
<dbReference type="NCBIfam" id="TIGR01633">
    <property type="entry name" value="phi3626_gp14_N"/>
    <property type="match status" value="1"/>
</dbReference>